<dbReference type="EMBL" id="JANBQB010000103">
    <property type="protein sequence ID" value="KAJ1982051.1"/>
    <property type="molecule type" value="Genomic_DNA"/>
</dbReference>
<proteinExistence type="predicted"/>
<organism evidence="1 2">
    <name type="scientific">Dimargaris verticillata</name>
    <dbReference type="NCBI Taxonomy" id="2761393"/>
    <lineage>
        <taxon>Eukaryota</taxon>
        <taxon>Fungi</taxon>
        <taxon>Fungi incertae sedis</taxon>
        <taxon>Zoopagomycota</taxon>
        <taxon>Kickxellomycotina</taxon>
        <taxon>Dimargaritomycetes</taxon>
        <taxon>Dimargaritales</taxon>
        <taxon>Dimargaritaceae</taxon>
        <taxon>Dimargaris</taxon>
    </lineage>
</organism>
<evidence type="ECO:0000313" key="2">
    <source>
        <dbReference type="Proteomes" id="UP001151582"/>
    </source>
</evidence>
<evidence type="ECO:0000313" key="1">
    <source>
        <dbReference type="EMBL" id="KAJ1982051.1"/>
    </source>
</evidence>
<name>A0A9W8B3N4_9FUNG</name>
<keyword evidence="2" id="KW-1185">Reference proteome</keyword>
<dbReference type="AlphaFoldDB" id="A0A9W8B3N4"/>
<comment type="caution">
    <text evidence="1">The sequence shown here is derived from an EMBL/GenBank/DDBJ whole genome shotgun (WGS) entry which is preliminary data.</text>
</comment>
<protein>
    <submittedName>
        <fullName evidence="1">Uncharacterized protein</fullName>
    </submittedName>
</protein>
<sequence>VFGSSRPLNQYPWHLIHDSNLLEYIIHYMSRNHHEPLAKELSTHISRISTLQAPNSVWYANPWFRQRLANYLCSAIERLTH</sequence>
<dbReference type="Proteomes" id="UP001151582">
    <property type="component" value="Unassembled WGS sequence"/>
</dbReference>
<accession>A0A9W8B3N4</accession>
<gene>
    <name evidence="1" type="ORF">H4R34_001858</name>
</gene>
<feature type="non-terminal residue" evidence="1">
    <location>
        <position position="1"/>
    </location>
</feature>
<reference evidence="1" key="1">
    <citation type="submission" date="2022-07" db="EMBL/GenBank/DDBJ databases">
        <title>Phylogenomic reconstructions and comparative analyses of Kickxellomycotina fungi.</title>
        <authorList>
            <person name="Reynolds N.K."/>
            <person name="Stajich J.E."/>
            <person name="Barry K."/>
            <person name="Grigoriev I.V."/>
            <person name="Crous P."/>
            <person name="Smith M.E."/>
        </authorList>
    </citation>
    <scope>NUCLEOTIDE SEQUENCE</scope>
    <source>
        <strain evidence="1">RSA 567</strain>
    </source>
</reference>